<evidence type="ECO:0000256" key="1">
    <source>
        <dbReference type="SAM" id="MobiDB-lite"/>
    </source>
</evidence>
<dbReference type="EMBL" id="CAJVPS010000283">
    <property type="protein sequence ID" value="CAG8473380.1"/>
    <property type="molecule type" value="Genomic_DNA"/>
</dbReference>
<organism evidence="2 3">
    <name type="scientific">Ambispora leptoticha</name>
    <dbReference type="NCBI Taxonomy" id="144679"/>
    <lineage>
        <taxon>Eukaryota</taxon>
        <taxon>Fungi</taxon>
        <taxon>Fungi incertae sedis</taxon>
        <taxon>Mucoromycota</taxon>
        <taxon>Glomeromycotina</taxon>
        <taxon>Glomeromycetes</taxon>
        <taxon>Archaeosporales</taxon>
        <taxon>Ambisporaceae</taxon>
        <taxon>Ambispora</taxon>
    </lineage>
</organism>
<gene>
    <name evidence="2" type="ORF">ALEPTO_LOCUS2121</name>
</gene>
<dbReference type="Proteomes" id="UP000789508">
    <property type="component" value="Unassembled WGS sequence"/>
</dbReference>
<comment type="caution">
    <text evidence="2">The sequence shown here is derived from an EMBL/GenBank/DDBJ whole genome shotgun (WGS) entry which is preliminary data.</text>
</comment>
<protein>
    <submittedName>
        <fullName evidence="2">4583_t:CDS:1</fullName>
    </submittedName>
</protein>
<keyword evidence="3" id="KW-1185">Reference proteome</keyword>
<dbReference type="AlphaFoldDB" id="A0A9N8W4I4"/>
<feature type="region of interest" description="Disordered" evidence="1">
    <location>
        <begin position="57"/>
        <end position="79"/>
    </location>
</feature>
<evidence type="ECO:0000313" key="3">
    <source>
        <dbReference type="Proteomes" id="UP000789508"/>
    </source>
</evidence>
<proteinExistence type="predicted"/>
<accession>A0A9N8W4I4</accession>
<reference evidence="2" key="1">
    <citation type="submission" date="2021-06" db="EMBL/GenBank/DDBJ databases">
        <authorList>
            <person name="Kallberg Y."/>
            <person name="Tangrot J."/>
            <person name="Rosling A."/>
        </authorList>
    </citation>
    <scope>NUCLEOTIDE SEQUENCE</scope>
    <source>
        <strain evidence="2">FL130A</strain>
    </source>
</reference>
<sequence>MCMEVKRVPRIVSVYTKVDDSKKDDDGKTIIDEKNERIIYKIEGPIKKSETYLLRKRTNTKNNTPALSNPAKISRHDDDLDESLADLDKALELN</sequence>
<evidence type="ECO:0000313" key="2">
    <source>
        <dbReference type="EMBL" id="CAG8473380.1"/>
    </source>
</evidence>
<name>A0A9N8W4I4_9GLOM</name>